<proteinExistence type="predicted"/>
<evidence type="ECO:0000313" key="2">
    <source>
        <dbReference type="EMBL" id="MFC3908209.1"/>
    </source>
</evidence>
<sequence>MIKHGRCTLLIIASVLLLSGCLGNIWTGAALIYDRHNVYKKLDDYQLAANANKLLFDDDKRILKQRGCSLDMAVFNGDVLIAGHVPSEDLRELINSRLNHLTGYRELFKQVAVSEAPSTGLEDSWITTKIKAQIIADSAIDPNIFKILTIDRIVYVMGDVPPSQADQVLKIASNTSGVIRVVKLLRYYNLSETPVAATGADLNHSDEKICGLLKKRPQCTNPIPGSG</sequence>
<reference evidence="3" key="1">
    <citation type="journal article" date="2019" name="Int. J. Syst. Evol. Microbiol.">
        <title>The Global Catalogue of Microorganisms (GCM) 10K type strain sequencing project: providing services to taxonomists for standard genome sequencing and annotation.</title>
        <authorList>
            <consortium name="The Broad Institute Genomics Platform"/>
            <consortium name="The Broad Institute Genome Sequencing Center for Infectious Disease"/>
            <person name="Wu L."/>
            <person name="Ma J."/>
        </authorList>
    </citation>
    <scope>NUCLEOTIDE SEQUENCE [LARGE SCALE GENOMIC DNA]</scope>
    <source>
        <strain evidence="3">CCUG 59858</strain>
    </source>
</reference>
<accession>A0ABV8CD15</accession>
<feature type="domain" description="BON" evidence="1">
    <location>
        <begin position="122"/>
        <end position="189"/>
    </location>
</feature>
<gene>
    <name evidence="2" type="ORF">ACFORL_03860</name>
</gene>
<dbReference type="PANTHER" id="PTHR34606">
    <property type="entry name" value="BON DOMAIN-CONTAINING PROTEIN"/>
    <property type="match status" value="1"/>
</dbReference>
<dbReference type="PANTHER" id="PTHR34606:SF15">
    <property type="entry name" value="BON DOMAIN-CONTAINING PROTEIN"/>
    <property type="match status" value="1"/>
</dbReference>
<organism evidence="2 3">
    <name type="scientific">Legionella dresdenensis</name>
    <dbReference type="NCBI Taxonomy" id="450200"/>
    <lineage>
        <taxon>Bacteria</taxon>
        <taxon>Pseudomonadati</taxon>
        <taxon>Pseudomonadota</taxon>
        <taxon>Gammaproteobacteria</taxon>
        <taxon>Legionellales</taxon>
        <taxon>Legionellaceae</taxon>
        <taxon>Legionella</taxon>
    </lineage>
</organism>
<dbReference type="Proteomes" id="UP001595758">
    <property type="component" value="Unassembled WGS sequence"/>
</dbReference>
<dbReference type="InterPro" id="IPR007055">
    <property type="entry name" value="BON_dom"/>
</dbReference>
<dbReference type="EMBL" id="JBHSAB010000004">
    <property type="protein sequence ID" value="MFC3908209.1"/>
    <property type="molecule type" value="Genomic_DNA"/>
</dbReference>
<comment type="caution">
    <text evidence="2">The sequence shown here is derived from an EMBL/GenBank/DDBJ whole genome shotgun (WGS) entry which is preliminary data.</text>
</comment>
<protein>
    <submittedName>
        <fullName evidence="2">BON domain-containing protein</fullName>
    </submittedName>
</protein>
<keyword evidence="3" id="KW-1185">Reference proteome</keyword>
<evidence type="ECO:0000313" key="3">
    <source>
        <dbReference type="Proteomes" id="UP001595758"/>
    </source>
</evidence>
<dbReference type="Pfam" id="PF04972">
    <property type="entry name" value="BON"/>
    <property type="match status" value="1"/>
</dbReference>
<dbReference type="PROSITE" id="PS51257">
    <property type="entry name" value="PROKAR_LIPOPROTEIN"/>
    <property type="match status" value="1"/>
</dbReference>
<name>A0ABV8CD15_9GAMM</name>
<dbReference type="RefSeq" id="WP_382341279.1">
    <property type="nucleotide sequence ID" value="NZ_JBHSAB010000004.1"/>
</dbReference>
<dbReference type="PROSITE" id="PS50914">
    <property type="entry name" value="BON"/>
    <property type="match status" value="1"/>
</dbReference>
<evidence type="ECO:0000259" key="1">
    <source>
        <dbReference type="PROSITE" id="PS50914"/>
    </source>
</evidence>
<dbReference type="InterPro" id="IPR051686">
    <property type="entry name" value="Lipoprotein_DolP"/>
</dbReference>